<dbReference type="Proteomes" id="UP001283361">
    <property type="component" value="Unassembled WGS sequence"/>
</dbReference>
<protein>
    <submittedName>
        <fullName evidence="2">Uncharacterized protein</fullName>
    </submittedName>
</protein>
<name>A0AAE1CR84_9GAST</name>
<keyword evidence="3" id="KW-1185">Reference proteome</keyword>
<accession>A0AAE1CR84</accession>
<feature type="compositionally biased region" description="Acidic residues" evidence="1">
    <location>
        <begin position="43"/>
        <end position="55"/>
    </location>
</feature>
<organism evidence="2 3">
    <name type="scientific">Elysia crispata</name>
    <name type="common">lettuce slug</name>
    <dbReference type="NCBI Taxonomy" id="231223"/>
    <lineage>
        <taxon>Eukaryota</taxon>
        <taxon>Metazoa</taxon>
        <taxon>Spiralia</taxon>
        <taxon>Lophotrochozoa</taxon>
        <taxon>Mollusca</taxon>
        <taxon>Gastropoda</taxon>
        <taxon>Heterobranchia</taxon>
        <taxon>Euthyneura</taxon>
        <taxon>Panpulmonata</taxon>
        <taxon>Sacoglossa</taxon>
        <taxon>Placobranchoidea</taxon>
        <taxon>Plakobranchidae</taxon>
        <taxon>Elysia</taxon>
    </lineage>
</organism>
<feature type="compositionally biased region" description="Basic and acidic residues" evidence="1">
    <location>
        <begin position="26"/>
        <end position="35"/>
    </location>
</feature>
<evidence type="ECO:0000313" key="2">
    <source>
        <dbReference type="EMBL" id="KAK3729758.1"/>
    </source>
</evidence>
<feature type="region of interest" description="Disordered" evidence="1">
    <location>
        <begin position="24"/>
        <end position="61"/>
    </location>
</feature>
<proteinExistence type="predicted"/>
<comment type="caution">
    <text evidence="2">The sequence shown here is derived from an EMBL/GenBank/DDBJ whole genome shotgun (WGS) entry which is preliminary data.</text>
</comment>
<sequence length="115" mass="12391">MEVDTSSDDDMPLADLLPLASSSKLKLSDSKKNETSEIGTSESDYELSDYDDSDADPTFKPGRCDAAHSTLSAALSRAGDVYMSIPAEFTPILTLARGEQPYSVVPMKAMLHTAR</sequence>
<dbReference type="AlphaFoldDB" id="A0AAE1CR84"/>
<evidence type="ECO:0000313" key="3">
    <source>
        <dbReference type="Proteomes" id="UP001283361"/>
    </source>
</evidence>
<reference evidence="2" key="1">
    <citation type="journal article" date="2023" name="G3 (Bethesda)">
        <title>A reference genome for the long-term kleptoplast-retaining sea slug Elysia crispata morphotype clarki.</title>
        <authorList>
            <person name="Eastman K.E."/>
            <person name="Pendleton A.L."/>
            <person name="Shaikh M.A."/>
            <person name="Suttiyut T."/>
            <person name="Ogas R."/>
            <person name="Tomko P."/>
            <person name="Gavelis G."/>
            <person name="Widhalm J.R."/>
            <person name="Wisecaver J.H."/>
        </authorList>
    </citation>
    <scope>NUCLEOTIDE SEQUENCE</scope>
    <source>
        <strain evidence="2">ECLA1</strain>
    </source>
</reference>
<evidence type="ECO:0000256" key="1">
    <source>
        <dbReference type="SAM" id="MobiDB-lite"/>
    </source>
</evidence>
<gene>
    <name evidence="2" type="ORF">RRG08_022071</name>
</gene>
<dbReference type="EMBL" id="JAWDGP010007114">
    <property type="protein sequence ID" value="KAK3729758.1"/>
    <property type="molecule type" value="Genomic_DNA"/>
</dbReference>